<organism evidence="2 3">
    <name type="scientific">Oceaniovalibus guishaninsula JLT2003</name>
    <dbReference type="NCBI Taxonomy" id="1231392"/>
    <lineage>
        <taxon>Bacteria</taxon>
        <taxon>Pseudomonadati</taxon>
        <taxon>Pseudomonadota</taxon>
        <taxon>Alphaproteobacteria</taxon>
        <taxon>Rhodobacterales</taxon>
        <taxon>Roseobacteraceae</taxon>
        <taxon>Oceaniovalibus</taxon>
    </lineage>
</organism>
<feature type="domain" description="Glyoxalase-like" evidence="1">
    <location>
        <begin position="9"/>
        <end position="179"/>
    </location>
</feature>
<dbReference type="PATRIC" id="fig|1231392.3.peg.529"/>
<protein>
    <recommendedName>
        <fullName evidence="1">Glyoxalase-like domain-containing protein</fullName>
    </recommendedName>
</protein>
<dbReference type="EMBL" id="AMGO01000007">
    <property type="protein sequence ID" value="EKE45436.1"/>
    <property type="molecule type" value="Genomic_DNA"/>
</dbReference>
<dbReference type="eggNOG" id="COG0346">
    <property type="taxonomic scope" value="Bacteria"/>
</dbReference>
<name>K2GS25_9RHOB</name>
<dbReference type="InterPro" id="IPR025870">
    <property type="entry name" value="Glyoxalase-like_dom"/>
</dbReference>
<dbReference type="Gene3D" id="3.10.180.10">
    <property type="entry name" value="2,3-Dihydroxybiphenyl 1,2-Dioxygenase, domain 1"/>
    <property type="match status" value="1"/>
</dbReference>
<sequence length="208" mass="21524">MTAGAALRLDHLVVTAATVAEGAERVAAALGVRPGPGGRHAAMGTHNLLLSLGPACYLEVIAVDPDAPDPGRARWFDLDRHSGAPALTNWVAACDDLDAALEHAPPGIGVPMDLARGDLRWRMAVPRDGCLPLDGAAPGLIAWRGRGAASILPDTGLRLTGLTVGHPRIDALLEDWPALRGLAQVVFSRGSVGLSAEIATLGGRRLLT</sequence>
<evidence type="ECO:0000313" key="2">
    <source>
        <dbReference type="EMBL" id="EKE45436.1"/>
    </source>
</evidence>
<accession>K2GS25</accession>
<gene>
    <name evidence="2" type="ORF">OCGS_0526</name>
</gene>
<dbReference type="InterPro" id="IPR029068">
    <property type="entry name" value="Glyas_Bleomycin-R_OHBP_Dase"/>
</dbReference>
<evidence type="ECO:0000259" key="1">
    <source>
        <dbReference type="Pfam" id="PF13468"/>
    </source>
</evidence>
<dbReference type="STRING" id="1231392.OCGS_0526"/>
<reference evidence="2 3" key="1">
    <citation type="journal article" date="2012" name="J. Bacteriol.">
        <title>Draft Genome Sequence of Oceaniovalibus guishaninsula JLT2003T.</title>
        <authorList>
            <person name="Tang K."/>
            <person name="Liu K."/>
            <person name="Jiao N."/>
        </authorList>
    </citation>
    <scope>NUCLEOTIDE SEQUENCE [LARGE SCALE GENOMIC DNA]</scope>
    <source>
        <strain evidence="2 3">JLT2003</strain>
    </source>
</reference>
<comment type="caution">
    <text evidence="2">The sequence shown here is derived from an EMBL/GenBank/DDBJ whole genome shotgun (WGS) entry which is preliminary data.</text>
</comment>
<dbReference type="OrthoDB" id="8451710at2"/>
<dbReference type="AlphaFoldDB" id="K2GS25"/>
<dbReference type="RefSeq" id="WP_007425679.1">
    <property type="nucleotide sequence ID" value="NZ_AMGO01000007.1"/>
</dbReference>
<proteinExistence type="predicted"/>
<dbReference type="Proteomes" id="UP000006765">
    <property type="component" value="Unassembled WGS sequence"/>
</dbReference>
<evidence type="ECO:0000313" key="3">
    <source>
        <dbReference type="Proteomes" id="UP000006765"/>
    </source>
</evidence>
<dbReference type="Pfam" id="PF13468">
    <property type="entry name" value="Glyoxalase_3"/>
    <property type="match status" value="1"/>
</dbReference>
<keyword evidence="3" id="KW-1185">Reference proteome</keyword>